<dbReference type="AlphaFoldDB" id="A0A8H6YJ85"/>
<gene>
    <name evidence="1" type="ORF">MSAN_01269300</name>
</gene>
<comment type="caution">
    <text evidence="1">The sequence shown here is derived from an EMBL/GenBank/DDBJ whole genome shotgun (WGS) entry which is preliminary data.</text>
</comment>
<protein>
    <submittedName>
        <fullName evidence="1">Carbohydrate-binding module family 67 protein</fullName>
    </submittedName>
</protein>
<dbReference type="Gene3D" id="2.60.120.260">
    <property type="entry name" value="Galactose-binding domain-like"/>
    <property type="match status" value="1"/>
</dbReference>
<reference evidence="1" key="1">
    <citation type="submission" date="2020-05" db="EMBL/GenBank/DDBJ databases">
        <title>Mycena genomes resolve the evolution of fungal bioluminescence.</title>
        <authorList>
            <person name="Tsai I.J."/>
        </authorList>
    </citation>
    <scope>NUCLEOTIDE SEQUENCE</scope>
    <source>
        <strain evidence="1">160909Yilan</strain>
    </source>
</reference>
<name>A0A8H6YJ85_9AGAR</name>
<evidence type="ECO:0000313" key="2">
    <source>
        <dbReference type="Proteomes" id="UP000623467"/>
    </source>
</evidence>
<evidence type="ECO:0000313" key="1">
    <source>
        <dbReference type="EMBL" id="KAF7359269.1"/>
    </source>
</evidence>
<keyword evidence="2" id="KW-1185">Reference proteome</keyword>
<dbReference type="EMBL" id="JACAZH010000009">
    <property type="protein sequence ID" value="KAF7359269.1"/>
    <property type="molecule type" value="Genomic_DNA"/>
</dbReference>
<organism evidence="1 2">
    <name type="scientific">Mycena sanguinolenta</name>
    <dbReference type="NCBI Taxonomy" id="230812"/>
    <lineage>
        <taxon>Eukaryota</taxon>
        <taxon>Fungi</taxon>
        <taxon>Dikarya</taxon>
        <taxon>Basidiomycota</taxon>
        <taxon>Agaricomycotina</taxon>
        <taxon>Agaricomycetes</taxon>
        <taxon>Agaricomycetidae</taxon>
        <taxon>Agaricales</taxon>
        <taxon>Marasmiineae</taxon>
        <taxon>Mycenaceae</taxon>
        <taxon>Mycena</taxon>
    </lineage>
</organism>
<sequence>MVADDGYTLYVNGMPVGAGTTWQVAQKYTVNLAPAPNVLFAVKATNGGTGNNPAGLVAAIEITMADCNCASGAFLLTDGSWKFNTGTPVGFELPGFDDSSWPAATVEGAYGMSPWGTVTVTEVSGPINAIAGGSVVNSTATAA</sequence>
<accession>A0A8H6YJ85</accession>
<dbReference type="Proteomes" id="UP000623467">
    <property type="component" value="Unassembled WGS sequence"/>
</dbReference>
<proteinExistence type="predicted"/>
<dbReference type="OrthoDB" id="3048342at2759"/>